<name>A0A8S1MPN9_PARPR</name>
<comment type="caution">
    <text evidence="1">The sequence shown here is derived from an EMBL/GenBank/DDBJ whole genome shotgun (WGS) entry which is preliminary data.</text>
</comment>
<keyword evidence="2" id="KW-1185">Reference proteome</keyword>
<dbReference type="Proteomes" id="UP000688137">
    <property type="component" value="Unassembled WGS sequence"/>
</dbReference>
<organism evidence="1 2">
    <name type="scientific">Paramecium primaurelia</name>
    <dbReference type="NCBI Taxonomy" id="5886"/>
    <lineage>
        <taxon>Eukaryota</taxon>
        <taxon>Sar</taxon>
        <taxon>Alveolata</taxon>
        <taxon>Ciliophora</taxon>
        <taxon>Intramacronucleata</taxon>
        <taxon>Oligohymenophorea</taxon>
        <taxon>Peniculida</taxon>
        <taxon>Parameciidae</taxon>
        <taxon>Paramecium</taxon>
    </lineage>
</organism>
<proteinExistence type="predicted"/>
<evidence type="ECO:0000313" key="1">
    <source>
        <dbReference type="EMBL" id="CAD8083017.1"/>
    </source>
</evidence>
<protein>
    <submittedName>
        <fullName evidence="1">Uncharacterized protein</fullName>
    </submittedName>
</protein>
<dbReference type="EMBL" id="CAJJDM010000072">
    <property type="protein sequence ID" value="CAD8083017.1"/>
    <property type="molecule type" value="Genomic_DNA"/>
</dbReference>
<reference evidence="1" key="1">
    <citation type="submission" date="2021-01" db="EMBL/GenBank/DDBJ databases">
        <authorList>
            <consortium name="Genoscope - CEA"/>
            <person name="William W."/>
        </authorList>
    </citation>
    <scope>NUCLEOTIDE SEQUENCE</scope>
</reference>
<dbReference type="AlphaFoldDB" id="A0A8S1MPN9"/>
<sequence length="46" mass="5676">MNKILYILQFPKLEKNINMQNLKKSLKIYWIINIIKNMNHLINLNY</sequence>
<evidence type="ECO:0000313" key="2">
    <source>
        <dbReference type="Proteomes" id="UP000688137"/>
    </source>
</evidence>
<accession>A0A8S1MPN9</accession>
<gene>
    <name evidence="1" type="ORF">PPRIM_AZ9-3.1.T0690068</name>
</gene>